<evidence type="ECO:0000313" key="3">
    <source>
        <dbReference type="Proteomes" id="UP001239213"/>
    </source>
</evidence>
<dbReference type="PANTHER" id="PTHR24413">
    <property type="entry name" value="SPECKLE-TYPE POZ PROTEIN"/>
    <property type="match status" value="1"/>
</dbReference>
<reference evidence="2" key="1">
    <citation type="submission" date="2016-11" db="EMBL/GenBank/DDBJ databases">
        <title>The genome sequence of Colletotrichum cuscutae.</title>
        <authorList>
            <person name="Baroncelli R."/>
        </authorList>
    </citation>
    <scope>NUCLEOTIDE SEQUENCE</scope>
    <source>
        <strain evidence="2">IMI 304802</strain>
    </source>
</reference>
<dbReference type="Pfam" id="PF00651">
    <property type="entry name" value="BTB"/>
    <property type="match status" value="1"/>
</dbReference>
<dbReference type="InterPro" id="IPR000210">
    <property type="entry name" value="BTB/POZ_dom"/>
</dbReference>
<accession>A0AAI9Y8A1</accession>
<dbReference type="CDD" id="cd18186">
    <property type="entry name" value="BTB_POZ_ZBTB_KLHL-like"/>
    <property type="match status" value="1"/>
</dbReference>
<dbReference type="Proteomes" id="UP001239213">
    <property type="component" value="Unassembled WGS sequence"/>
</dbReference>
<dbReference type="InterPro" id="IPR011333">
    <property type="entry name" value="SKP1/BTB/POZ_sf"/>
</dbReference>
<evidence type="ECO:0000313" key="2">
    <source>
        <dbReference type="EMBL" id="KAK1487246.1"/>
    </source>
</evidence>
<keyword evidence="3" id="KW-1185">Reference proteome</keyword>
<dbReference type="Gene3D" id="3.30.710.10">
    <property type="entry name" value="Potassium Channel Kv1.1, Chain A"/>
    <property type="match status" value="1"/>
</dbReference>
<comment type="caution">
    <text evidence="2">The sequence shown here is derived from an EMBL/GenBank/DDBJ whole genome shotgun (WGS) entry which is preliminary data.</text>
</comment>
<feature type="domain" description="BTB" evidence="1">
    <location>
        <begin position="17"/>
        <end position="84"/>
    </location>
</feature>
<dbReference type="SUPFAM" id="SSF54695">
    <property type="entry name" value="POZ domain"/>
    <property type="match status" value="1"/>
</dbReference>
<dbReference type="EMBL" id="MPDP01000057">
    <property type="protein sequence ID" value="KAK1487246.1"/>
    <property type="molecule type" value="Genomic_DNA"/>
</dbReference>
<gene>
    <name evidence="2" type="ORF">CCUS01_03590</name>
</gene>
<proteinExistence type="predicted"/>
<name>A0AAI9Y8A1_9PEZI</name>
<dbReference type="AlphaFoldDB" id="A0AAI9Y8A1"/>
<dbReference type="PROSITE" id="PS50097">
    <property type="entry name" value="BTB"/>
    <property type="match status" value="1"/>
</dbReference>
<protein>
    <recommendedName>
        <fullName evidence="1">BTB domain-containing protein</fullName>
    </recommendedName>
</protein>
<evidence type="ECO:0000259" key="1">
    <source>
        <dbReference type="PROSITE" id="PS50097"/>
    </source>
</evidence>
<sequence length="232" mass="26712">MTFSSDDYELLKTGMLSDCQIKCEGKTWNLHKSILCARSKYFMRCLTGDWPEAKTGIVEITCVTEKQMDLLINYIYTGVFDFYSVCQNDTFLHTAIQLWTLGDYFLVKVLCSEVESELTAYTLSRTQRAAIFTGMHQPSPQDWVNVGRLLYTDYQDVDNTHILKATFLEITLGKPWARKLHLQMPEFKTLCQEQPDFGSDCMIKLVDDGVQRLQISGITGRIGEERLNFPLR</sequence>
<organism evidence="2 3">
    <name type="scientific">Colletotrichum cuscutae</name>
    <dbReference type="NCBI Taxonomy" id="1209917"/>
    <lineage>
        <taxon>Eukaryota</taxon>
        <taxon>Fungi</taxon>
        <taxon>Dikarya</taxon>
        <taxon>Ascomycota</taxon>
        <taxon>Pezizomycotina</taxon>
        <taxon>Sordariomycetes</taxon>
        <taxon>Hypocreomycetidae</taxon>
        <taxon>Glomerellales</taxon>
        <taxon>Glomerellaceae</taxon>
        <taxon>Colletotrichum</taxon>
        <taxon>Colletotrichum acutatum species complex</taxon>
    </lineage>
</organism>
<dbReference type="SMART" id="SM00225">
    <property type="entry name" value="BTB"/>
    <property type="match status" value="1"/>
</dbReference>